<evidence type="ECO:0000313" key="2">
    <source>
        <dbReference type="Proteomes" id="UP000198157"/>
    </source>
</evidence>
<dbReference type="OrthoDB" id="9778801at2"/>
<dbReference type="PANTHER" id="PTHR33973">
    <property type="entry name" value="OS07G0153300 PROTEIN"/>
    <property type="match status" value="1"/>
</dbReference>
<comment type="caution">
    <text evidence="1">The sequence shown here is derived from an EMBL/GenBank/DDBJ whole genome shotgun (WGS) entry which is preliminary data.</text>
</comment>
<sequence>MTASAIYRGWMRHRRHAPHAHAFGYPIAQLLLDLDELPRLFARRWLWSVGRRNVVEFRRSDYLGAPDQPLADAVRARITQALGRAPTGPIRLLTHPRYAGHVFNPVSFYYCYAADGTTLDSIVAEITNTPWKERHAYVLPVAQADAHGRALCWSFDKQFHVSPFMQMDCEYRWRFTAPGEDLHVHMQVWREGVCQFDADLVMQRHPLTGRGLAGVLLRYPLMTLKVVAAIHWQALRLWIKRNPVHDHPSLAGKSP</sequence>
<dbReference type="AlphaFoldDB" id="A0A246HRD4"/>
<organism evidence="1 2">
    <name type="scientific">Stenotrophomonas maltophilia</name>
    <name type="common">Pseudomonas maltophilia</name>
    <name type="synonym">Xanthomonas maltophilia</name>
    <dbReference type="NCBI Taxonomy" id="40324"/>
    <lineage>
        <taxon>Bacteria</taxon>
        <taxon>Pseudomonadati</taxon>
        <taxon>Pseudomonadota</taxon>
        <taxon>Gammaproteobacteria</taxon>
        <taxon>Lysobacterales</taxon>
        <taxon>Lysobacteraceae</taxon>
        <taxon>Stenotrophomonas</taxon>
        <taxon>Stenotrophomonas maltophilia group</taxon>
    </lineage>
</organism>
<name>A0A246HRD4_STEMA</name>
<evidence type="ECO:0000313" key="1">
    <source>
        <dbReference type="EMBL" id="OWQ56453.1"/>
    </source>
</evidence>
<dbReference type="Proteomes" id="UP000198157">
    <property type="component" value="Unassembled WGS sequence"/>
</dbReference>
<reference evidence="1 2" key="1">
    <citation type="submission" date="2017-06" db="EMBL/GenBank/DDBJ databases">
        <authorList>
            <person name="Kim H.J."/>
            <person name="Triplett B.A."/>
        </authorList>
    </citation>
    <scope>NUCLEOTIDE SEQUENCE [LARGE SCALE GENOMIC DNA]</scope>
    <source>
        <strain evidence="1 2">13146</strain>
    </source>
</reference>
<accession>A0A246HRD4</accession>
<dbReference type="Pfam" id="PF07103">
    <property type="entry name" value="DUF1365"/>
    <property type="match status" value="1"/>
</dbReference>
<protein>
    <submittedName>
        <fullName evidence="1">Chromosome partitioning protein ParA</fullName>
    </submittedName>
</protein>
<dbReference type="InterPro" id="IPR010775">
    <property type="entry name" value="DUF1365"/>
</dbReference>
<proteinExistence type="predicted"/>
<gene>
    <name evidence="1" type="ORF">CEE60_02970</name>
</gene>
<dbReference type="EMBL" id="NIVS01000007">
    <property type="protein sequence ID" value="OWQ56453.1"/>
    <property type="molecule type" value="Genomic_DNA"/>
</dbReference>
<dbReference type="PANTHER" id="PTHR33973:SF4">
    <property type="entry name" value="OS07G0153300 PROTEIN"/>
    <property type="match status" value="1"/>
</dbReference>